<dbReference type="EMBL" id="VJZD01000020">
    <property type="protein sequence ID" value="MPY31154.1"/>
    <property type="molecule type" value="Genomic_DNA"/>
</dbReference>
<dbReference type="Proteomes" id="UP000325849">
    <property type="component" value="Unassembled WGS sequence"/>
</dbReference>
<evidence type="ECO:0008006" key="3">
    <source>
        <dbReference type="Google" id="ProtNLM"/>
    </source>
</evidence>
<evidence type="ECO:0000313" key="1">
    <source>
        <dbReference type="EMBL" id="MPY31154.1"/>
    </source>
</evidence>
<reference evidence="1 2" key="1">
    <citation type="submission" date="2019-07" db="EMBL/GenBank/DDBJ databases">
        <title>New species of Amycolatopsis and Streptomyces.</title>
        <authorList>
            <person name="Duangmal K."/>
            <person name="Teo W.F.A."/>
            <person name="Lipun K."/>
        </authorList>
    </citation>
    <scope>NUCLEOTIDE SEQUENCE [LARGE SCALE GENOMIC DNA]</scope>
    <source>
        <strain evidence="1 2">NBRC 109810</strain>
    </source>
</reference>
<gene>
    <name evidence="1" type="ORF">FNH09_07455</name>
</gene>
<evidence type="ECO:0000313" key="2">
    <source>
        <dbReference type="Proteomes" id="UP000325849"/>
    </source>
</evidence>
<organism evidence="1 2">
    <name type="scientific">Streptomyces adustus</name>
    <dbReference type="NCBI Taxonomy" id="1609272"/>
    <lineage>
        <taxon>Bacteria</taxon>
        <taxon>Bacillati</taxon>
        <taxon>Actinomycetota</taxon>
        <taxon>Actinomycetes</taxon>
        <taxon>Kitasatosporales</taxon>
        <taxon>Streptomycetaceae</taxon>
        <taxon>Streptomyces</taxon>
    </lineage>
</organism>
<dbReference type="AlphaFoldDB" id="A0A5N8VAV0"/>
<protein>
    <recommendedName>
        <fullName evidence="3">Lipoprotein</fullName>
    </recommendedName>
</protein>
<proteinExistence type="predicted"/>
<accession>A0A5N8VAV0</accession>
<name>A0A5N8VAV0_9ACTN</name>
<comment type="caution">
    <text evidence="1">The sequence shown here is derived from an EMBL/GenBank/DDBJ whole genome shotgun (WGS) entry which is preliminary data.</text>
</comment>
<dbReference type="RefSeq" id="WP_162468234.1">
    <property type="nucleotide sequence ID" value="NZ_VJZD01000020.1"/>
</dbReference>
<keyword evidence="2" id="KW-1185">Reference proteome</keyword>
<sequence>MVTPIRYARVIGGVAALIAGLSGCADTGACAGVGVVSQVGVYVVQKGYDDLAGASWELCTRGKCVRGEFEQEPVTDASLTLPDDVDPDTAPVRFRVTRVGAAKPLIDDSVDVRLLHQSDNCGGGGYTRGLAYTKEDGLRPNVPKKVLAAWLEQHESEATAEPTSSASS</sequence>
<dbReference type="PROSITE" id="PS51257">
    <property type="entry name" value="PROKAR_LIPOPROTEIN"/>
    <property type="match status" value="1"/>
</dbReference>